<dbReference type="Proteomes" id="UP000182427">
    <property type="component" value="Chromosome I"/>
</dbReference>
<dbReference type="PRINTS" id="PR00081">
    <property type="entry name" value="GDHRDH"/>
</dbReference>
<sequence length="250" mass="26429">MKTFEDKVVIVTGGSAGIGRAAALQFAAMGARVLITGRRAERLDKVSAAHPNIEALVADTSNPQDASVTIRKAFQLWGRIDVLVNNAGAGAIMPLAQADAERVKEIFAVNVVGPTLLAKEALPYLTETKGTIINISSTFGSKAGAMLSHYGASKAALEYMTRAWALELAPMGIRVNAIAVGPTETEALTEMMGLSKEDAEAVKHHEIQQIPLKRRGTPEEVAHWIVSFASTDNTWVTGQVLGVDGGLAIA</sequence>
<dbReference type="SUPFAM" id="SSF51735">
    <property type="entry name" value="NAD(P)-binding Rossmann-fold domains"/>
    <property type="match status" value="1"/>
</dbReference>
<dbReference type="InterPro" id="IPR036291">
    <property type="entry name" value="NAD(P)-bd_dom_sf"/>
</dbReference>
<dbReference type="CDD" id="cd05233">
    <property type="entry name" value="SDR_c"/>
    <property type="match status" value="1"/>
</dbReference>
<dbReference type="Pfam" id="PF13561">
    <property type="entry name" value="adh_short_C2"/>
    <property type="match status" value="1"/>
</dbReference>
<name>A0A1G7NXC3_9BACT</name>
<dbReference type="PROSITE" id="PS00061">
    <property type="entry name" value="ADH_SHORT"/>
    <property type="match status" value="1"/>
</dbReference>
<dbReference type="InterPro" id="IPR020904">
    <property type="entry name" value="Sc_DH/Rdtase_CS"/>
</dbReference>
<organism evidence="3 4">
    <name type="scientific">Terriglobus roseus</name>
    <dbReference type="NCBI Taxonomy" id="392734"/>
    <lineage>
        <taxon>Bacteria</taxon>
        <taxon>Pseudomonadati</taxon>
        <taxon>Acidobacteriota</taxon>
        <taxon>Terriglobia</taxon>
        <taxon>Terriglobales</taxon>
        <taxon>Acidobacteriaceae</taxon>
        <taxon>Terriglobus</taxon>
    </lineage>
</organism>
<dbReference type="SMART" id="SM00822">
    <property type="entry name" value="PKS_KR"/>
    <property type="match status" value="1"/>
</dbReference>
<reference evidence="3 4" key="1">
    <citation type="submission" date="2016-10" db="EMBL/GenBank/DDBJ databases">
        <authorList>
            <person name="de Groot N.N."/>
        </authorList>
    </citation>
    <scope>NUCLEOTIDE SEQUENCE [LARGE SCALE GENOMIC DNA]</scope>
    <source>
        <strain evidence="3 4">GAS232</strain>
    </source>
</reference>
<evidence type="ECO:0000259" key="2">
    <source>
        <dbReference type="SMART" id="SM00822"/>
    </source>
</evidence>
<gene>
    <name evidence="3" type="ORF">SAMN05444167_3312</name>
</gene>
<dbReference type="InterPro" id="IPR002347">
    <property type="entry name" value="SDR_fam"/>
</dbReference>
<dbReference type="RefSeq" id="WP_083346128.1">
    <property type="nucleotide sequence ID" value="NZ_LT629690.1"/>
</dbReference>
<comment type="similarity">
    <text evidence="1">Belongs to the short-chain dehydrogenases/reductases (SDR) family.</text>
</comment>
<dbReference type="PANTHER" id="PTHR43975:SF2">
    <property type="entry name" value="EG:BACR7A4.14 PROTEIN-RELATED"/>
    <property type="match status" value="1"/>
</dbReference>
<evidence type="ECO:0000256" key="1">
    <source>
        <dbReference type="ARBA" id="ARBA00006484"/>
    </source>
</evidence>
<keyword evidence="4" id="KW-1185">Reference proteome</keyword>
<accession>A0A1G7NXC3</accession>
<dbReference type="AlphaFoldDB" id="A0A1G7NXC3"/>
<dbReference type="OrthoDB" id="9803333at2"/>
<dbReference type="Gene3D" id="3.40.50.720">
    <property type="entry name" value="NAD(P)-binding Rossmann-like Domain"/>
    <property type="match status" value="1"/>
</dbReference>
<protein>
    <submittedName>
        <fullName evidence="3">NAD(P)-dependent dehydrogenase, short-chain alcohol dehydrogenase family</fullName>
    </submittedName>
</protein>
<dbReference type="PANTHER" id="PTHR43975">
    <property type="entry name" value="ZGC:101858"/>
    <property type="match status" value="1"/>
</dbReference>
<dbReference type="FunFam" id="3.40.50.720:FF:000084">
    <property type="entry name" value="Short-chain dehydrogenase reductase"/>
    <property type="match status" value="1"/>
</dbReference>
<evidence type="ECO:0000313" key="3">
    <source>
        <dbReference type="EMBL" id="SDF78682.1"/>
    </source>
</evidence>
<feature type="domain" description="Ketoreductase" evidence="2">
    <location>
        <begin position="7"/>
        <end position="181"/>
    </location>
</feature>
<proteinExistence type="inferred from homology"/>
<evidence type="ECO:0000313" key="4">
    <source>
        <dbReference type="Proteomes" id="UP000182427"/>
    </source>
</evidence>
<dbReference type="PRINTS" id="PR00080">
    <property type="entry name" value="SDRFAMILY"/>
</dbReference>
<dbReference type="InterPro" id="IPR057326">
    <property type="entry name" value="KR_dom"/>
</dbReference>
<dbReference type="EMBL" id="LT629690">
    <property type="protein sequence ID" value="SDF78682.1"/>
    <property type="molecule type" value="Genomic_DNA"/>
</dbReference>